<comment type="caution">
    <text evidence="1">The sequence shown here is derived from an EMBL/GenBank/DDBJ whole genome shotgun (WGS) entry which is preliminary data.</text>
</comment>
<dbReference type="Proteomes" id="UP000239872">
    <property type="component" value="Unassembled WGS sequence"/>
</dbReference>
<reference evidence="1 2" key="1">
    <citation type="submission" date="2018-01" db="EMBL/GenBank/DDBJ databases">
        <title>A novel member of the phylum Bacteroidetes isolated from glacier ice.</title>
        <authorList>
            <person name="Liu Q."/>
            <person name="Xin Y.-H."/>
        </authorList>
    </citation>
    <scope>NUCLEOTIDE SEQUENCE [LARGE SCALE GENOMIC DNA]</scope>
    <source>
        <strain evidence="1 2">RB1R16</strain>
    </source>
</reference>
<name>A0A2S7SZY0_9BACT</name>
<keyword evidence="2" id="KW-1185">Reference proteome</keyword>
<dbReference type="EMBL" id="PPSL01000001">
    <property type="protein sequence ID" value="PQJ12499.1"/>
    <property type="molecule type" value="Genomic_DNA"/>
</dbReference>
<evidence type="ECO:0000313" key="1">
    <source>
        <dbReference type="EMBL" id="PQJ12499.1"/>
    </source>
</evidence>
<sequence>MLRQIIKPLESNYTIQLPNDLLGKTVEIIAFEITEQSGADEINTDMAKKMRLKRIEDLTKDKLVDLSSFKFSRDEANDYSE</sequence>
<evidence type="ECO:0000313" key="2">
    <source>
        <dbReference type="Proteomes" id="UP000239872"/>
    </source>
</evidence>
<dbReference type="RefSeq" id="WP_105037382.1">
    <property type="nucleotide sequence ID" value="NZ_PPSL01000001.1"/>
</dbReference>
<dbReference type="OrthoDB" id="964329at2"/>
<protein>
    <submittedName>
        <fullName evidence="1">Uncharacterized protein</fullName>
    </submittedName>
</protein>
<dbReference type="AlphaFoldDB" id="A0A2S7SZY0"/>
<gene>
    <name evidence="1" type="ORF">CJD36_001755</name>
</gene>
<organism evidence="1 2">
    <name type="scientific">Flavipsychrobacter stenotrophus</name>
    <dbReference type="NCBI Taxonomy" id="2077091"/>
    <lineage>
        <taxon>Bacteria</taxon>
        <taxon>Pseudomonadati</taxon>
        <taxon>Bacteroidota</taxon>
        <taxon>Chitinophagia</taxon>
        <taxon>Chitinophagales</taxon>
        <taxon>Chitinophagaceae</taxon>
        <taxon>Flavipsychrobacter</taxon>
    </lineage>
</organism>
<accession>A0A2S7SZY0</accession>
<proteinExistence type="predicted"/>